<feature type="region of interest" description="Disordered" evidence="1">
    <location>
        <begin position="20"/>
        <end position="48"/>
    </location>
</feature>
<dbReference type="PANTHER" id="PTHR28160:SF1">
    <property type="entry name" value="LARGE RIBOSOMAL SUBUNIT PROTEIN ML57"/>
    <property type="match status" value="1"/>
</dbReference>
<accession>A0A1M8A3S9</accession>
<dbReference type="SUPFAM" id="SSF69065">
    <property type="entry name" value="RNase III domain-like"/>
    <property type="match status" value="1"/>
</dbReference>
<dbReference type="GO" id="GO:0032543">
    <property type="term" value="P:mitochondrial translation"/>
    <property type="evidence" value="ECO:0007669"/>
    <property type="project" value="InterPro"/>
</dbReference>
<dbReference type="VEuPathDB" id="FungiDB:MSYG_1452"/>
<dbReference type="GO" id="GO:0004525">
    <property type="term" value="F:ribonuclease III activity"/>
    <property type="evidence" value="ECO:0007669"/>
    <property type="project" value="InterPro"/>
</dbReference>
<dbReference type="GO" id="GO:0005762">
    <property type="term" value="C:mitochondrial large ribosomal subunit"/>
    <property type="evidence" value="ECO:0007669"/>
    <property type="project" value="InterPro"/>
</dbReference>
<dbReference type="Proteomes" id="UP000186303">
    <property type="component" value="Chromosome 2"/>
</dbReference>
<dbReference type="GO" id="GO:0003735">
    <property type="term" value="F:structural constituent of ribosome"/>
    <property type="evidence" value="ECO:0007669"/>
    <property type="project" value="InterPro"/>
</dbReference>
<dbReference type="PANTHER" id="PTHR28160">
    <property type="entry name" value="54S RIBOSOMAL PROTEIN L15, MITOCHONDRIAL"/>
    <property type="match status" value="1"/>
</dbReference>
<feature type="domain" description="RNase III" evidence="2">
    <location>
        <begin position="87"/>
        <end position="236"/>
    </location>
</feature>
<dbReference type="GO" id="GO:0006396">
    <property type="term" value="P:RNA processing"/>
    <property type="evidence" value="ECO:0007669"/>
    <property type="project" value="InterPro"/>
</dbReference>
<proteinExistence type="predicted"/>
<evidence type="ECO:0000313" key="3">
    <source>
        <dbReference type="EMBL" id="SHO77112.1"/>
    </source>
</evidence>
<evidence type="ECO:0000313" key="4">
    <source>
        <dbReference type="Proteomes" id="UP000186303"/>
    </source>
</evidence>
<feature type="compositionally biased region" description="Polar residues" evidence="1">
    <location>
        <begin position="20"/>
        <end position="39"/>
    </location>
</feature>
<dbReference type="OrthoDB" id="2281895at2759"/>
<dbReference type="OMA" id="AHNYISR"/>
<gene>
    <name evidence="3" type="ORF">MSYG_1452</name>
</gene>
<sequence>MRAAGVARIPVAPSRAFSTQTSYLQAGQSAKQHGNQTPQFREASSPAGPLGINLTPTDILSHLNSAEFSSYRSSSEPSQRLLGAEETLATTALTHESWMHGLQGHNRRLAFLGRRVLKTYLTIFLFDILSKISAESASDAEFLQNILSKADGVDQIVATHQLGDTVGRQLGLEKVMRWHPSLRVDGASGSKETGLFKVRGTCVEAVVGAIYHYKGALVAQEFFQSRILPNLSLLHENAPTLLQKRMAESSRKATEALAHSP</sequence>
<dbReference type="EMBL" id="LT671822">
    <property type="protein sequence ID" value="SHO77112.1"/>
    <property type="molecule type" value="Genomic_DNA"/>
</dbReference>
<keyword evidence="4" id="KW-1185">Reference proteome</keyword>
<dbReference type="InterPro" id="IPR040030">
    <property type="entry name" value="Ribosomal_mL57"/>
</dbReference>
<protein>
    <recommendedName>
        <fullName evidence="2">RNase III domain-containing protein</fullName>
    </recommendedName>
</protein>
<organism evidence="3 4">
    <name type="scientific">Malassezia sympodialis (strain ATCC 42132)</name>
    <name type="common">Atopic eczema-associated yeast</name>
    <dbReference type="NCBI Taxonomy" id="1230383"/>
    <lineage>
        <taxon>Eukaryota</taxon>
        <taxon>Fungi</taxon>
        <taxon>Dikarya</taxon>
        <taxon>Basidiomycota</taxon>
        <taxon>Ustilaginomycotina</taxon>
        <taxon>Malasseziomycetes</taxon>
        <taxon>Malasseziales</taxon>
        <taxon>Malasseziaceae</taxon>
        <taxon>Malassezia</taxon>
    </lineage>
</organism>
<dbReference type="AlphaFoldDB" id="A0A1M8A3S9"/>
<name>A0A1M8A3S9_MALS4</name>
<reference evidence="4" key="1">
    <citation type="journal article" date="2017" name="Nucleic Acids Res.">
        <title>Proteogenomics produces comprehensive and highly accurate protein-coding gene annotation in a complete genome assembly of Malassezia sympodialis.</title>
        <authorList>
            <person name="Zhu Y."/>
            <person name="Engstroem P.G."/>
            <person name="Tellgren-Roth C."/>
            <person name="Baudo C.D."/>
            <person name="Kennell J.C."/>
            <person name="Sun S."/>
            <person name="Billmyre R.B."/>
            <person name="Schroeder M.S."/>
            <person name="Andersson A."/>
            <person name="Holm T."/>
            <person name="Sigurgeirsson B."/>
            <person name="Wu G."/>
            <person name="Sankaranarayanan S.R."/>
            <person name="Siddharthan R."/>
            <person name="Sanyal K."/>
            <person name="Lundeberg J."/>
            <person name="Nystedt B."/>
            <person name="Boekhout T."/>
            <person name="Dawson T.L. Jr."/>
            <person name="Heitman J."/>
            <person name="Scheynius A."/>
            <person name="Lehtioe J."/>
        </authorList>
    </citation>
    <scope>NUCLEOTIDE SEQUENCE [LARGE SCALE GENOMIC DNA]</scope>
    <source>
        <strain evidence="4">ATCC 42132</strain>
    </source>
</reference>
<evidence type="ECO:0000256" key="1">
    <source>
        <dbReference type="SAM" id="MobiDB-lite"/>
    </source>
</evidence>
<dbReference type="InterPro" id="IPR000999">
    <property type="entry name" value="RNase_III_dom"/>
</dbReference>
<dbReference type="SMART" id="SM00535">
    <property type="entry name" value="RIBOc"/>
    <property type="match status" value="1"/>
</dbReference>
<dbReference type="InterPro" id="IPR036389">
    <property type="entry name" value="RNase_III_sf"/>
</dbReference>
<dbReference type="Pfam" id="PF14622">
    <property type="entry name" value="Ribonucleas_3_3"/>
    <property type="match status" value="1"/>
</dbReference>
<evidence type="ECO:0000259" key="2">
    <source>
        <dbReference type="SMART" id="SM00535"/>
    </source>
</evidence>
<dbReference type="CDD" id="cd00593">
    <property type="entry name" value="RIBOc"/>
    <property type="match status" value="1"/>
</dbReference>
<dbReference type="Gene3D" id="1.10.1520.10">
    <property type="entry name" value="Ribonuclease III domain"/>
    <property type="match status" value="1"/>
</dbReference>